<dbReference type="Gene3D" id="3.40.50.300">
    <property type="entry name" value="P-loop containing nucleotide triphosphate hydrolases"/>
    <property type="match status" value="1"/>
</dbReference>
<dbReference type="InterPro" id="IPR003959">
    <property type="entry name" value="ATPase_AAA_core"/>
</dbReference>
<evidence type="ECO:0000259" key="2">
    <source>
        <dbReference type="Pfam" id="PF00004"/>
    </source>
</evidence>
<dbReference type="GO" id="GO:0016887">
    <property type="term" value="F:ATP hydrolysis activity"/>
    <property type="evidence" value="ECO:0007669"/>
    <property type="project" value="InterPro"/>
</dbReference>
<reference evidence="3 4" key="1">
    <citation type="submission" date="2015-06" db="EMBL/GenBank/DDBJ databases">
        <title>Talaromyces atroroseus IBT 11181 draft genome.</title>
        <authorList>
            <person name="Rasmussen K.B."/>
            <person name="Rasmussen S."/>
            <person name="Petersen B."/>
            <person name="Sicheritz-Ponten T."/>
            <person name="Mortensen U.H."/>
            <person name="Thrane U."/>
        </authorList>
    </citation>
    <scope>NUCLEOTIDE SEQUENCE [LARGE SCALE GENOMIC DNA]</scope>
    <source>
        <strain evidence="3 4">IBT 11181</strain>
    </source>
</reference>
<dbReference type="InterPro" id="IPR027417">
    <property type="entry name" value="P-loop_NTPase"/>
</dbReference>
<protein>
    <recommendedName>
        <fullName evidence="2">ATPase AAA-type core domain-containing protein</fullName>
    </recommendedName>
</protein>
<evidence type="ECO:0000313" key="3">
    <source>
        <dbReference type="EMBL" id="OKL59562.1"/>
    </source>
</evidence>
<dbReference type="EMBL" id="LFMY01000007">
    <property type="protein sequence ID" value="OKL59562.1"/>
    <property type="molecule type" value="Genomic_DNA"/>
</dbReference>
<sequence>MASNFQKRQDHPHAQVTTPSHRATHGCSPKHAEKHRRKPRFSGPLSVWAVNISTRTYHPQKGQVAAELIACGKKFYSLRGSHHCYCKGKAFVVQDDVKVKRNIDSRVMIDAAFFRRMKPNYQQPIIDATRNTRALDSSAHMMQGFEKVSFLDLFPDINPRDHGRDREHRPVFNTSEAIATSISGSSGAHPGEHCDHLPTQTVTVSNEVLADDEYLICSPTVPGFCLTDKSWGEFAVMDVKDIAWSSSLFDRLDIQSEYKELIMASAMTRLGIIKGPRFDDLVPGKGRGLSVMLHVLEEQLQRIFATAKHWNALLLLDEADVFLETRTEKNHFMNDIVAVFLRMLEWFEGVMFLTTNRASNFDPAILSRIHIVVEYPGLKQDQRIGTWKSSLDRARTAQGPSRLSDDEVAELAKLEFNGRQINNIVAAGHALAAVKADQLQYHHVRRAVQMSQKFINQVNGTEQVNSYFN</sequence>
<evidence type="ECO:0000256" key="1">
    <source>
        <dbReference type="SAM" id="MobiDB-lite"/>
    </source>
</evidence>
<dbReference type="RefSeq" id="XP_020119683.1">
    <property type="nucleotide sequence ID" value="XM_020267524.1"/>
</dbReference>
<accession>A0A225AE89</accession>
<dbReference type="GeneID" id="31004765"/>
<name>A0A225AE89_TALAT</name>
<keyword evidence="4" id="KW-1185">Reference proteome</keyword>
<dbReference type="Pfam" id="PF00004">
    <property type="entry name" value="AAA"/>
    <property type="match status" value="1"/>
</dbReference>
<dbReference type="SUPFAM" id="SSF52540">
    <property type="entry name" value="P-loop containing nucleoside triphosphate hydrolases"/>
    <property type="match status" value="1"/>
</dbReference>
<feature type="domain" description="ATPase AAA-type core" evidence="2">
    <location>
        <begin position="292"/>
        <end position="374"/>
    </location>
</feature>
<dbReference type="PANTHER" id="PTHR46411">
    <property type="entry name" value="FAMILY ATPASE, PUTATIVE-RELATED"/>
    <property type="match status" value="1"/>
</dbReference>
<organism evidence="3 4">
    <name type="scientific">Talaromyces atroroseus</name>
    <dbReference type="NCBI Taxonomy" id="1441469"/>
    <lineage>
        <taxon>Eukaryota</taxon>
        <taxon>Fungi</taxon>
        <taxon>Dikarya</taxon>
        <taxon>Ascomycota</taxon>
        <taxon>Pezizomycotina</taxon>
        <taxon>Eurotiomycetes</taxon>
        <taxon>Eurotiomycetidae</taxon>
        <taxon>Eurotiales</taxon>
        <taxon>Trichocomaceae</taxon>
        <taxon>Talaromyces</taxon>
        <taxon>Talaromyces sect. Trachyspermi</taxon>
    </lineage>
</organism>
<feature type="region of interest" description="Disordered" evidence="1">
    <location>
        <begin position="1"/>
        <end position="40"/>
    </location>
</feature>
<evidence type="ECO:0000313" key="4">
    <source>
        <dbReference type="Proteomes" id="UP000214365"/>
    </source>
</evidence>
<gene>
    <name evidence="3" type="ORF">UA08_05009</name>
</gene>
<dbReference type="STRING" id="1441469.A0A225AE89"/>
<dbReference type="OrthoDB" id="10042665at2759"/>
<dbReference type="Proteomes" id="UP000214365">
    <property type="component" value="Unassembled WGS sequence"/>
</dbReference>
<proteinExistence type="predicted"/>
<dbReference type="GO" id="GO:0005524">
    <property type="term" value="F:ATP binding"/>
    <property type="evidence" value="ECO:0007669"/>
    <property type="project" value="InterPro"/>
</dbReference>
<dbReference type="PANTHER" id="PTHR46411:SF3">
    <property type="entry name" value="AAA+ ATPASE DOMAIN-CONTAINING PROTEIN"/>
    <property type="match status" value="1"/>
</dbReference>
<dbReference type="AlphaFoldDB" id="A0A225AE89"/>
<comment type="caution">
    <text evidence="3">The sequence shown here is derived from an EMBL/GenBank/DDBJ whole genome shotgun (WGS) entry which is preliminary data.</text>
</comment>